<organism evidence="3">
    <name type="scientific">Gongylonema pulchrum</name>
    <dbReference type="NCBI Taxonomy" id="637853"/>
    <lineage>
        <taxon>Eukaryota</taxon>
        <taxon>Metazoa</taxon>
        <taxon>Ecdysozoa</taxon>
        <taxon>Nematoda</taxon>
        <taxon>Chromadorea</taxon>
        <taxon>Rhabditida</taxon>
        <taxon>Spirurina</taxon>
        <taxon>Spiruromorpha</taxon>
        <taxon>Spiruroidea</taxon>
        <taxon>Gongylonematidae</taxon>
        <taxon>Gongylonema</taxon>
    </lineage>
</organism>
<evidence type="ECO:0000313" key="3">
    <source>
        <dbReference type="WBParaSite" id="GPUH_0001140001-mRNA-1"/>
    </source>
</evidence>
<reference evidence="3" key="1">
    <citation type="submission" date="2016-06" db="UniProtKB">
        <authorList>
            <consortium name="WormBaseParasite"/>
        </authorList>
    </citation>
    <scope>IDENTIFICATION</scope>
</reference>
<dbReference type="Proteomes" id="UP000271098">
    <property type="component" value="Unassembled WGS sequence"/>
</dbReference>
<reference evidence="1 2" key="2">
    <citation type="submission" date="2018-11" db="EMBL/GenBank/DDBJ databases">
        <authorList>
            <consortium name="Pathogen Informatics"/>
        </authorList>
    </citation>
    <scope>NUCLEOTIDE SEQUENCE [LARGE SCALE GENOMIC DNA]</scope>
</reference>
<evidence type="ECO:0000313" key="2">
    <source>
        <dbReference type="Proteomes" id="UP000271098"/>
    </source>
</evidence>
<evidence type="ECO:0000313" key="1">
    <source>
        <dbReference type="EMBL" id="VDN18708.1"/>
    </source>
</evidence>
<protein>
    <submittedName>
        <fullName evidence="3">SET domain-containing protein</fullName>
    </submittedName>
</protein>
<accession>A0A183DRP5</accession>
<dbReference type="EMBL" id="UYRT01078523">
    <property type="protein sequence ID" value="VDN18708.1"/>
    <property type="molecule type" value="Genomic_DNA"/>
</dbReference>
<keyword evidence="2" id="KW-1185">Reference proteome</keyword>
<dbReference type="AlphaFoldDB" id="A0A183DRP5"/>
<sequence>MNFSAGTEGLMLPLLLDGFIERLRSECGCSQPEEESCEDEGATFFPASILQLKFVKCGASVGLNARVLDLGLPDMTTRGLWASVYRYSDAATARAYLPYSRCLMHSKNPVLAGIAHKSTPPIK</sequence>
<dbReference type="WBParaSite" id="GPUH_0001140001-mRNA-1">
    <property type="protein sequence ID" value="GPUH_0001140001-mRNA-1"/>
    <property type="gene ID" value="GPUH_0001140001"/>
</dbReference>
<proteinExistence type="predicted"/>
<name>A0A183DRP5_9BILA</name>
<gene>
    <name evidence="1" type="ORF">GPUH_LOCUS11386</name>
</gene>